<accession>A0A7J7E1Y2</accession>
<evidence type="ECO:0000256" key="13">
    <source>
        <dbReference type="ARBA" id="ARBA00030350"/>
    </source>
</evidence>
<evidence type="ECO:0000256" key="3">
    <source>
        <dbReference type="ARBA" id="ARBA00007737"/>
    </source>
</evidence>
<dbReference type="FunFam" id="3.40.50.11350:FF:000011">
    <property type="entry name" value="O-fucosyltransferase 28"/>
    <property type="match status" value="1"/>
</dbReference>
<evidence type="ECO:0000256" key="2">
    <source>
        <dbReference type="ARBA" id="ARBA00004881"/>
    </source>
</evidence>
<dbReference type="PANTHER" id="PTHR31741:SF4">
    <property type="entry name" value="O-FUCOSYLTRANSFERASE 28"/>
    <property type="match status" value="1"/>
</dbReference>
<evidence type="ECO:0000256" key="11">
    <source>
        <dbReference type="ARBA" id="ARBA00023253"/>
    </source>
</evidence>
<keyword evidence="7" id="KW-0735">Signal-anchor</keyword>
<keyword evidence="15" id="KW-1185">Reference proteome</keyword>
<comment type="similarity">
    <text evidence="3">Belongs to the glycosyltransferase GT106 family.</text>
</comment>
<dbReference type="GO" id="GO:0016757">
    <property type="term" value="F:glycosyltransferase activity"/>
    <property type="evidence" value="ECO:0007669"/>
    <property type="project" value="UniProtKB-KW"/>
</dbReference>
<name>A0A7J7E1Y2_TRIWF</name>
<evidence type="ECO:0000256" key="5">
    <source>
        <dbReference type="ARBA" id="ARBA00022679"/>
    </source>
</evidence>
<keyword evidence="12" id="KW-0119">Carbohydrate metabolism</keyword>
<dbReference type="InterPro" id="IPR024709">
    <property type="entry name" value="FucosylTrfase_pln"/>
</dbReference>
<reference evidence="14 15" key="1">
    <citation type="journal article" date="2020" name="Nat. Commun.">
        <title>Genome of Tripterygium wilfordii and identification of cytochrome P450 involved in triptolide biosynthesis.</title>
        <authorList>
            <person name="Tu L."/>
            <person name="Su P."/>
            <person name="Zhang Z."/>
            <person name="Gao L."/>
            <person name="Wang J."/>
            <person name="Hu T."/>
            <person name="Zhou J."/>
            <person name="Zhang Y."/>
            <person name="Zhao Y."/>
            <person name="Liu Y."/>
            <person name="Song Y."/>
            <person name="Tong Y."/>
            <person name="Lu Y."/>
            <person name="Yang J."/>
            <person name="Xu C."/>
            <person name="Jia M."/>
            <person name="Peters R.J."/>
            <person name="Huang L."/>
            <person name="Gao W."/>
        </authorList>
    </citation>
    <scope>NUCLEOTIDE SEQUENCE [LARGE SCALE GENOMIC DNA]</scope>
    <source>
        <strain evidence="15">cv. XIE 37</strain>
        <tissue evidence="14">Leaf</tissue>
    </source>
</reference>
<evidence type="ECO:0000313" key="15">
    <source>
        <dbReference type="Proteomes" id="UP000593562"/>
    </source>
</evidence>
<dbReference type="PIRSF" id="PIRSF009360">
    <property type="entry name" value="UCP009360"/>
    <property type="match status" value="1"/>
</dbReference>
<dbReference type="GO" id="GO:0016020">
    <property type="term" value="C:membrane"/>
    <property type="evidence" value="ECO:0007669"/>
    <property type="project" value="UniProtKB-SubCell"/>
</dbReference>
<dbReference type="EMBL" id="JAAARO010000001">
    <property type="protein sequence ID" value="KAF5752541.1"/>
    <property type="molecule type" value="Genomic_DNA"/>
</dbReference>
<comment type="subcellular location">
    <subcellularLocation>
        <location evidence="1">Membrane</location>
        <topology evidence="1">Single-pass type II membrane protein</topology>
    </subcellularLocation>
</comment>
<keyword evidence="9" id="KW-0472">Membrane</keyword>
<keyword evidence="5" id="KW-0808">Transferase</keyword>
<dbReference type="GO" id="GO:0005737">
    <property type="term" value="C:cytoplasm"/>
    <property type="evidence" value="ECO:0007669"/>
    <property type="project" value="TreeGrafter"/>
</dbReference>
<evidence type="ECO:0000256" key="10">
    <source>
        <dbReference type="ARBA" id="ARBA00023180"/>
    </source>
</evidence>
<evidence type="ECO:0000313" key="14">
    <source>
        <dbReference type="EMBL" id="KAF5752541.1"/>
    </source>
</evidence>
<proteinExistence type="inferred from homology"/>
<keyword evidence="4" id="KW-0328">Glycosyltransferase</keyword>
<dbReference type="AlphaFoldDB" id="A0A7J7E1Y2"/>
<evidence type="ECO:0000256" key="4">
    <source>
        <dbReference type="ARBA" id="ARBA00022676"/>
    </source>
</evidence>
<dbReference type="Pfam" id="PF10250">
    <property type="entry name" value="O-FucT"/>
    <property type="match status" value="1"/>
</dbReference>
<dbReference type="OrthoDB" id="2015856at2759"/>
<evidence type="ECO:0000256" key="1">
    <source>
        <dbReference type="ARBA" id="ARBA00004606"/>
    </source>
</evidence>
<keyword evidence="10" id="KW-0325">Glycoprotein</keyword>
<dbReference type="InterPro" id="IPR019378">
    <property type="entry name" value="GDP-Fuc_O-FucTrfase"/>
</dbReference>
<dbReference type="Proteomes" id="UP000593562">
    <property type="component" value="Unassembled WGS sequence"/>
</dbReference>
<dbReference type="GO" id="GO:0006004">
    <property type="term" value="P:fucose metabolic process"/>
    <property type="evidence" value="ECO:0007669"/>
    <property type="project" value="UniProtKB-KW"/>
</dbReference>
<protein>
    <recommendedName>
        <fullName evidence="13">O-fucosyltransferase family protein</fullName>
    </recommendedName>
</protein>
<evidence type="ECO:0000256" key="6">
    <source>
        <dbReference type="ARBA" id="ARBA00022692"/>
    </source>
</evidence>
<sequence length="538" mass="61417">MTRRRVLEYGGGKMATTMRLRRRVGNMSRGCGFGSLLGLIFLSLMAKFALFSSLKDGGEGLITQKLVYESQGMANNVVNGEGDEMKNHVAPPKLLPTPEIWMKPNSENYCQCISRSRNQKRNETGSNGYILVHANGGLNQMRTGVCDMVAIAKLMNAALVFPYLDHKSFWTDTSDFKDIFNRTHFIETLKDDINIVECLPPQFARIAPHKMAPVSYSKPNYYRVKMSALLRKRKVIHFTLSDSRLANNGLAGSIQRLRCRAMYVGLKYTDEITELGEKLVDRLKKDDKPFIALHLRYEKDMLSFTGCSHNLTEEEDKELERLRYSVSRWKEKIINGTAKRVEGLCPMTPREAAVFLEALGYPSDTNIYIVAGKIYGENGIRGLTDKYPNVFSHSNLATEEELKPFEKHSNKLAAIDNIVALESDVFIYTYDGHMAQAVQGHRIFEGFRKTIRPDILNFVRLIDKLDHGSMLWDEFSSEVRRLHEKRIGAPYHRQVRDVPRHEESFYANPFPGCICDKSKSVRMENVIRMENATELTID</sequence>
<dbReference type="PANTHER" id="PTHR31741">
    <property type="entry name" value="OS02G0726500 PROTEIN-RELATED"/>
    <property type="match status" value="1"/>
</dbReference>
<dbReference type="InParanoid" id="A0A7J7E1Y2"/>
<evidence type="ECO:0000256" key="7">
    <source>
        <dbReference type="ARBA" id="ARBA00022968"/>
    </source>
</evidence>
<organism evidence="14 15">
    <name type="scientific">Tripterygium wilfordii</name>
    <name type="common">Thunder God vine</name>
    <dbReference type="NCBI Taxonomy" id="458696"/>
    <lineage>
        <taxon>Eukaryota</taxon>
        <taxon>Viridiplantae</taxon>
        <taxon>Streptophyta</taxon>
        <taxon>Embryophyta</taxon>
        <taxon>Tracheophyta</taxon>
        <taxon>Spermatophyta</taxon>
        <taxon>Magnoliopsida</taxon>
        <taxon>eudicotyledons</taxon>
        <taxon>Gunneridae</taxon>
        <taxon>Pentapetalae</taxon>
        <taxon>rosids</taxon>
        <taxon>fabids</taxon>
        <taxon>Celastrales</taxon>
        <taxon>Celastraceae</taxon>
        <taxon>Tripterygium</taxon>
    </lineage>
</organism>
<dbReference type="CDD" id="cd11299">
    <property type="entry name" value="O-FucT_plant"/>
    <property type="match status" value="1"/>
</dbReference>
<comment type="pathway">
    <text evidence="2">Glycan metabolism.</text>
</comment>
<keyword evidence="11" id="KW-0294">Fucose metabolism</keyword>
<evidence type="ECO:0000256" key="12">
    <source>
        <dbReference type="ARBA" id="ARBA00023277"/>
    </source>
</evidence>
<keyword evidence="8" id="KW-1133">Transmembrane helix</keyword>
<evidence type="ECO:0000256" key="8">
    <source>
        <dbReference type="ARBA" id="ARBA00022989"/>
    </source>
</evidence>
<evidence type="ECO:0000256" key="9">
    <source>
        <dbReference type="ARBA" id="ARBA00023136"/>
    </source>
</evidence>
<comment type="caution">
    <text evidence="14">The sequence shown here is derived from an EMBL/GenBank/DDBJ whole genome shotgun (WGS) entry which is preliminary data.</text>
</comment>
<keyword evidence="6" id="KW-0812">Transmembrane</keyword>
<gene>
    <name evidence="14" type="ORF">HS088_TW01G00456</name>
</gene>